<reference evidence="1 2" key="1">
    <citation type="journal article" date="2013" name="Curr. Biol.">
        <title>The Genome of the Foraminiferan Reticulomyxa filosa.</title>
        <authorList>
            <person name="Glockner G."/>
            <person name="Hulsmann N."/>
            <person name="Schleicher M."/>
            <person name="Noegel A.A."/>
            <person name="Eichinger L."/>
            <person name="Gallinger C."/>
            <person name="Pawlowski J."/>
            <person name="Sierra R."/>
            <person name="Euteneuer U."/>
            <person name="Pillet L."/>
            <person name="Moustafa A."/>
            <person name="Platzer M."/>
            <person name="Groth M."/>
            <person name="Szafranski K."/>
            <person name="Schliwa M."/>
        </authorList>
    </citation>
    <scope>NUCLEOTIDE SEQUENCE [LARGE SCALE GENOMIC DNA]</scope>
</reference>
<name>X6LG66_RETFI</name>
<gene>
    <name evidence="1" type="ORF">RFI_36476</name>
</gene>
<keyword evidence="2" id="KW-1185">Reference proteome</keyword>
<comment type="caution">
    <text evidence="1">The sequence shown here is derived from an EMBL/GenBank/DDBJ whole genome shotgun (WGS) entry which is preliminary data.</text>
</comment>
<protein>
    <submittedName>
        <fullName evidence="1">Uncharacterized protein</fullName>
    </submittedName>
</protein>
<evidence type="ECO:0000313" key="2">
    <source>
        <dbReference type="Proteomes" id="UP000023152"/>
    </source>
</evidence>
<dbReference type="Proteomes" id="UP000023152">
    <property type="component" value="Unassembled WGS sequence"/>
</dbReference>
<organism evidence="1 2">
    <name type="scientific">Reticulomyxa filosa</name>
    <dbReference type="NCBI Taxonomy" id="46433"/>
    <lineage>
        <taxon>Eukaryota</taxon>
        <taxon>Sar</taxon>
        <taxon>Rhizaria</taxon>
        <taxon>Retaria</taxon>
        <taxon>Foraminifera</taxon>
        <taxon>Monothalamids</taxon>
        <taxon>Reticulomyxidae</taxon>
        <taxon>Reticulomyxa</taxon>
    </lineage>
</organism>
<accession>X6LG66</accession>
<dbReference type="AlphaFoldDB" id="X6LG66"/>
<sequence>MQVWANWKRSPVSSTFKVSDKVKLTREKIGDEVIDLDWSMDTLGYEGKVNGVGVSNDDDWIDPETKISKMANVLNWIIVVNMSRSGQCNIERFEGGPVRKETSRRKKRISRLRKYLQDIGNYEKRLVNKE</sequence>
<evidence type="ECO:0000313" key="1">
    <source>
        <dbReference type="EMBL" id="ETO00963.1"/>
    </source>
</evidence>
<proteinExistence type="predicted"/>
<dbReference type="EMBL" id="ASPP01039556">
    <property type="protein sequence ID" value="ETO00963.1"/>
    <property type="molecule type" value="Genomic_DNA"/>
</dbReference>